<dbReference type="PROSITE" id="PS51257">
    <property type="entry name" value="PROKAR_LIPOPROTEIN"/>
    <property type="match status" value="1"/>
</dbReference>
<protein>
    <submittedName>
        <fullName evidence="1">Uncharacterized protein</fullName>
    </submittedName>
</protein>
<sequence length="185" mass="20565">MGRRNVLVVSILVGVVGGAGCTVTDDNGLVVGIDDELLGVDNDDAEAEAEATGSGDRRLQAASGDVAKEDVTFVLETDHDVDTVYARIRRVFDFQTLDERESSDELRRELIKMDVGHHHRKTPGVQYSLREMQEIHGHRAVMQIDIDREGDGSRVHVGYYTGNDAFPEGEAFQERVKDKLRRALE</sequence>
<evidence type="ECO:0000313" key="1">
    <source>
        <dbReference type="EMBL" id="SEP17642.1"/>
    </source>
</evidence>
<name>A0A1H8VQG0_9GAMM</name>
<accession>A0A1H8VQG0</accession>
<organism evidence="1 2">
    <name type="scientific">Aquisalimonas asiatica</name>
    <dbReference type="NCBI Taxonomy" id="406100"/>
    <lineage>
        <taxon>Bacteria</taxon>
        <taxon>Pseudomonadati</taxon>
        <taxon>Pseudomonadota</taxon>
        <taxon>Gammaproteobacteria</taxon>
        <taxon>Chromatiales</taxon>
        <taxon>Ectothiorhodospiraceae</taxon>
        <taxon>Aquisalimonas</taxon>
    </lineage>
</organism>
<dbReference type="AlphaFoldDB" id="A0A1H8VQG0"/>
<proteinExistence type="predicted"/>
<evidence type="ECO:0000313" key="2">
    <source>
        <dbReference type="Proteomes" id="UP000199657"/>
    </source>
</evidence>
<dbReference type="Proteomes" id="UP000199657">
    <property type="component" value="Unassembled WGS sequence"/>
</dbReference>
<dbReference type="EMBL" id="FOEG01000014">
    <property type="protein sequence ID" value="SEP17642.1"/>
    <property type="molecule type" value="Genomic_DNA"/>
</dbReference>
<gene>
    <name evidence="1" type="ORF">SAMN04488052_11453</name>
</gene>
<reference evidence="1 2" key="1">
    <citation type="submission" date="2016-10" db="EMBL/GenBank/DDBJ databases">
        <authorList>
            <person name="de Groot N.N."/>
        </authorList>
    </citation>
    <scope>NUCLEOTIDE SEQUENCE [LARGE SCALE GENOMIC DNA]</scope>
    <source>
        <strain evidence="1 2">CGMCC 1.6291</strain>
    </source>
</reference>
<keyword evidence="2" id="KW-1185">Reference proteome</keyword>